<dbReference type="InterPro" id="IPR003959">
    <property type="entry name" value="ATPase_AAA_core"/>
</dbReference>
<feature type="domain" description="AAA+ ATPase" evidence="1">
    <location>
        <begin position="1264"/>
        <end position="1413"/>
    </location>
</feature>
<dbReference type="EMBL" id="CP117812">
    <property type="protein sequence ID" value="WDE99192.1"/>
    <property type="molecule type" value="Genomic_DNA"/>
</dbReference>
<evidence type="ECO:0000313" key="2">
    <source>
        <dbReference type="EMBL" id="WDE99192.1"/>
    </source>
</evidence>
<proteinExistence type="predicted"/>
<dbReference type="SUPFAM" id="SSF52540">
    <property type="entry name" value="P-loop containing nucleoside triphosphate hydrolases"/>
    <property type="match status" value="1"/>
</dbReference>
<dbReference type="InterPro" id="IPR020958">
    <property type="entry name" value="DUF3686"/>
</dbReference>
<dbReference type="InterPro" id="IPR057224">
    <property type="entry name" value="DUF7902"/>
</dbReference>
<keyword evidence="3" id="KW-1185">Reference proteome</keyword>
<name>A0ABY7W249_9BACT</name>
<protein>
    <submittedName>
        <fullName evidence="2">DNA repair ATPase</fullName>
    </submittedName>
</protein>
<evidence type="ECO:0000313" key="3">
    <source>
        <dbReference type="Proteomes" id="UP001214250"/>
    </source>
</evidence>
<dbReference type="Gene3D" id="3.40.50.300">
    <property type="entry name" value="P-loop containing nucleotide triphosphate hydrolases"/>
    <property type="match status" value="1"/>
</dbReference>
<dbReference type="Pfam" id="PF00004">
    <property type="entry name" value="AAA"/>
    <property type="match status" value="1"/>
</dbReference>
<evidence type="ECO:0000259" key="1">
    <source>
        <dbReference type="SMART" id="SM00382"/>
    </source>
</evidence>
<dbReference type="Pfam" id="PF25472">
    <property type="entry name" value="DUF7902"/>
    <property type="match status" value="1"/>
</dbReference>
<dbReference type="SUPFAM" id="SSF82171">
    <property type="entry name" value="DPP6 N-terminal domain-like"/>
    <property type="match status" value="1"/>
</dbReference>
<organism evidence="2 3">
    <name type="scientific">Lentisphaera profundi</name>
    <dbReference type="NCBI Taxonomy" id="1658616"/>
    <lineage>
        <taxon>Bacteria</taxon>
        <taxon>Pseudomonadati</taxon>
        <taxon>Lentisphaerota</taxon>
        <taxon>Lentisphaeria</taxon>
        <taxon>Lentisphaerales</taxon>
        <taxon>Lentisphaeraceae</taxon>
        <taxon>Lentisphaera</taxon>
    </lineage>
</organism>
<accession>A0ABY7W249</accession>
<dbReference type="Pfam" id="PF12458">
    <property type="entry name" value="DUF3686"/>
    <property type="match status" value="1"/>
</dbReference>
<sequence>MSEEDNKDQLGGGTYELLKGRIDAQVKELQSRMEGLNGQRKEVFGSIATSLIGSDKVTTQNNCIAQDFITVGQTFIFGYNVTLGLKSQTGLEDVFAIYNYAEGRFHAQDLSFIQDEEFIAKFNDLYKYYKKAQFVRFSARGHTLYMVFRIGDAIDDLKVFKWTMNEGQISYVDDRSVHEYSYPAQHEFEWNRATRDMHVEGEHPHISIDDRVFVETVGGDLTIKVENNTGDGSGIYEEDVENKDQTLDDGDISYSILDNLILLKIRPYQEKEDRYIVYNDKLKEAVRIDRIKNSCVLLPEGHGIIFSNGYYLQNGEYKLFDLDVSNLKFDRKQASPNGEDMLYVFYNREQGIYVLQFYNLIDQKVSTPIICHGFSMFPDGKMIYFKAEDEPRKHHTIQVWQTPFTAADFIAEVSDEQAQSQIYKIGNKEVVSCMAECQEVINLLSRGESYSDLYVDVVKKSTDILDGYFWLKEEGVGQLSEPLDGIRIASTTAIDEYEKVKRLRKETAKVSKEVAAEAEELFRQIPYTSFDHIDKFVAKLSELRQLRSHIIELKDRPYADIEFCEKIEQEIIETSDKISGRCIDFLADEKSLNPYREQIEAHEAQLEVFTKVMEGRELQEKLVETSSQLEMLIETVSNLKIDDPTRTTLVIDSISSVFTILNQTKGKLKNRIKDLMSVEGKAEFNAQLKLLNQGVVNYLDVANEPDLVEEYLTKAMVQLEELESHFSEFDEFIVVLAEKRDEVQNAFEQRRIFLTEERSRKAEAYMAAADRILKSIGNRIKNFKEVKEISSYFAADMMVDKLRDLVNKLRDAGDSVRADDLESRLKSMREEAIRQLKDKNELYVEGEDAVRFGKHVFSVNKQELKLTMVSREGDFYYHLTGTRFFEKVESDELEQTREVWAMQSVSENTEVYRAEYLVKSIIDSLDEKQLGELLAMTQEDLLEYIRQFMAPRYEDNYTKGIHDHDASLILSQVLLLMRDMDLLNFSPQVRSSAQLFWLSLAEGEEKIQFLSRIKNFGIMYQLFPGRKPGQDLIDDLSKAFRDSAAVELCEDSENLQVINYLIRELGRHDHFIISHAASQLYHAFEAHLKSARFKLKLEESLDAQFVGNISQRFEIISEWMKAFIDLRGDEFNSTYLNEAALIFAAQSFNPLHVIQAEMEKEISGMVGSHSLLKEGGVYSLDYQDFSHRLEEFLNVTAPKYRRYVDLKHELSEGQKSFMRLHEFKARVLSSFVRNRLINEVYLPMVGDNLAKQMGTLGENKRTDLMGMLLLISPPGYGKTTLMEYIASCLGLVFMKINAPAIGHAVTSLDPAEAPNASAAEELKKLNLAFEMGDNVMIYLDDIQHSNPELLQKFISLCDGQRKIEGVYKGQPKTYDLRGRKVCVIMAGNPYNESGDKFQIPDMLSNRADTYNLGDIIGDTKEAFYSSYLENSMTSNPSLAKLATAGRKDVEGFIAAAEKGSIQGLDIEGDFSSADMNDIVEVLKKLLVVRDAIAAVNLEYIRSASVQDDYRTEPSFKLQGSYRNMNKITEKILPIMNEKELDTLIQSHYANESQTLTGDAEFNLLKFRELTDHLSDEDVERIGDIRKTFGRNQLFANADESDPVSQVVVQLGQFSEKLSQISEVIAAASAKSGKSSGFSLDDETMAKLTSLFYPDEKDKRDRHVVIPGKVEIVNNVPDFFSHILKDQFEVMKNWIKPLMADNMTERDDISDLKNSMLDLSANYQQLLERMGKED</sequence>
<dbReference type="InterPro" id="IPR027417">
    <property type="entry name" value="P-loop_NTPase"/>
</dbReference>
<gene>
    <name evidence="2" type="ORF">PQO03_15260</name>
</gene>
<reference evidence="2 3" key="1">
    <citation type="submission" date="2023-02" db="EMBL/GenBank/DDBJ databases">
        <title>Genome sequence of Lentisphaera profundi SAORIC-696.</title>
        <authorList>
            <person name="Kim e."/>
            <person name="Cho J.-C."/>
            <person name="Choi A."/>
            <person name="Kang I."/>
        </authorList>
    </citation>
    <scope>NUCLEOTIDE SEQUENCE [LARGE SCALE GENOMIC DNA]</scope>
    <source>
        <strain evidence="2 3">SAORIC-696</strain>
    </source>
</reference>
<dbReference type="SMART" id="SM00382">
    <property type="entry name" value="AAA"/>
    <property type="match status" value="1"/>
</dbReference>
<dbReference type="Proteomes" id="UP001214250">
    <property type="component" value="Chromosome 2"/>
</dbReference>
<dbReference type="RefSeq" id="WP_274154052.1">
    <property type="nucleotide sequence ID" value="NZ_CP117812.1"/>
</dbReference>
<dbReference type="InterPro" id="IPR003593">
    <property type="entry name" value="AAA+_ATPase"/>
</dbReference>
<dbReference type="CDD" id="cd00009">
    <property type="entry name" value="AAA"/>
    <property type="match status" value="1"/>
</dbReference>